<sequence>VNKHVKKGKFCLSLLIIKVENLSSAGNDGKRKGIERQQHICVHELDVLTNTISLGMEYSNNNYYSFMLCIYVISSCAMYSSSQTDRSYHEKTNELKWLVFSQVCWVCGSLIHFKCARLTGGKVDYVTKRKKGLRWAFCNCRKVDVEFYKLFTQVQNSFSELYKDLQKLTDKFIKLQDSFNACKLFERAELVSKRHLECTTNDAVGTEGVMMLLPAEASYSINIDGSTSVVVEQRPVRQLELGQVSHTSGSDQAGADLVLIPASVKIYSFHVLRRTQQRAWY</sequence>
<dbReference type="AlphaFoldDB" id="A0A1B0BBQ9"/>
<dbReference type="EnsemblMetazoa" id="GPPI025057-RA">
    <property type="protein sequence ID" value="GPPI025057-PA"/>
    <property type="gene ID" value="GPPI025057"/>
</dbReference>
<accession>A0A1B0BBQ9</accession>
<protein>
    <submittedName>
        <fullName evidence="1">Uncharacterized protein</fullName>
    </submittedName>
</protein>
<organism evidence="1 2">
    <name type="scientific">Glossina palpalis gambiensis</name>
    <dbReference type="NCBI Taxonomy" id="67801"/>
    <lineage>
        <taxon>Eukaryota</taxon>
        <taxon>Metazoa</taxon>
        <taxon>Ecdysozoa</taxon>
        <taxon>Arthropoda</taxon>
        <taxon>Hexapoda</taxon>
        <taxon>Insecta</taxon>
        <taxon>Pterygota</taxon>
        <taxon>Neoptera</taxon>
        <taxon>Endopterygota</taxon>
        <taxon>Diptera</taxon>
        <taxon>Brachycera</taxon>
        <taxon>Muscomorpha</taxon>
        <taxon>Hippoboscoidea</taxon>
        <taxon>Glossinidae</taxon>
        <taxon>Glossina</taxon>
    </lineage>
</organism>
<name>A0A1B0BBQ9_9MUSC</name>
<dbReference type="EMBL" id="JXJN01011606">
    <property type="status" value="NOT_ANNOTATED_CDS"/>
    <property type="molecule type" value="Genomic_DNA"/>
</dbReference>
<proteinExistence type="predicted"/>
<dbReference type="Proteomes" id="UP000092460">
    <property type="component" value="Unassembled WGS sequence"/>
</dbReference>
<dbReference type="VEuPathDB" id="VectorBase:GPPI025057"/>
<reference evidence="1" key="2">
    <citation type="submission" date="2020-05" db="UniProtKB">
        <authorList>
            <consortium name="EnsemblMetazoa"/>
        </authorList>
    </citation>
    <scope>IDENTIFICATION</scope>
    <source>
        <strain evidence="1">IAEA</strain>
    </source>
</reference>
<reference evidence="2" key="1">
    <citation type="submission" date="2015-01" db="EMBL/GenBank/DDBJ databases">
        <authorList>
            <person name="Aksoy S."/>
            <person name="Warren W."/>
            <person name="Wilson R.K."/>
        </authorList>
    </citation>
    <scope>NUCLEOTIDE SEQUENCE [LARGE SCALE GENOMIC DNA]</scope>
    <source>
        <strain evidence="2">IAEA</strain>
    </source>
</reference>
<evidence type="ECO:0000313" key="2">
    <source>
        <dbReference type="Proteomes" id="UP000092460"/>
    </source>
</evidence>
<keyword evidence="2" id="KW-1185">Reference proteome</keyword>
<evidence type="ECO:0000313" key="1">
    <source>
        <dbReference type="EnsemblMetazoa" id="GPPI025057-PA"/>
    </source>
</evidence>